<dbReference type="InterPro" id="IPR013785">
    <property type="entry name" value="Aldolase_TIM"/>
</dbReference>
<keyword evidence="2" id="KW-0560">Oxidoreductase</keyword>
<dbReference type="Pfam" id="PF21607">
    <property type="entry name" value="FabD_helical_ins"/>
    <property type="match status" value="1"/>
</dbReference>
<dbReference type="EMBL" id="ARYJ01000007">
    <property type="protein sequence ID" value="KCZ87727.1"/>
    <property type="molecule type" value="Genomic_DNA"/>
</dbReference>
<comment type="caution">
    <text evidence="2">The sequence shown here is derived from an EMBL/GenBank/DDBJ whole genome shotgun (WGS) entry which is preliminary data.</text>
</comment>
<evidence type="ECO:0000259" key="1">
    <source>
        <dbReference type="Pfam" id="PF21607"/>
    </source>
</evidence>
<gene>
    <name evidence="2" type="ORF">HJA_12024</name>
</gene>
<organism evidence="2 3">
    <name type="scientific">Hyphomonas jannaschiana VP2</name>
    <dbReference type="NCBI Taxonomy" id="1280952"/>
    <lineage>
        <taxon>Bacteria</taxon>
        <taxon>Pseudomonadati</taxon>
        <taxon>Pseudomonadota</taxon>
        <taxon>Alphaproteobacteria</taxon>
        <taxon>Hyphomonadales</taxon>
        <taxon>Hyphomonadaceae</taxon>
        <taxon>Hyphomonas</taxon>
    </lineage>
</organism>
<dbReference type="eggNOG" id="COG2070">
    <property type="taxonomic scope" value="Bacteria"/>
</dbReference>
<feature type="domain" description="[Acyl-carrier-protein] S-malonyltransferase-like inserted helical" evidence="1">
    <location>
        <begin position="364"/>
        <end position="440"/>
    </location>
</feature>
<dbReference type="NCBIfam" id="TIGR02814">
    <property type="entry name" value="pfaD_fam"/>
    <property type="match status" value="1"/>
</dbReference>
<dbReference type="GO" id="GO:0051213">
    <property type="term" value="F:dioxygenase activity"/>
    <property type="evidence" value="ECO:0007669"/>
    <property type="project" value="UniProtKB-KW"/>
</dbReference>
<dbReference type="InterPro" id="IPR049489">
    <property type="entry name" value="FabD-like_helical_ins"/>
</dbReference>
<dbReference type="OrthoDB" id="9808564at2"/>
<dbReference type="Proteomes" id="UP000024816">
    <property type="component" value="Unassembled WGS sequence"/>
</dbReference>
<evidence type="ECO:0000313" key="3">
    <source>
        <dbReference type="Proteomes" id="UP000024816"/>
    </source>
</evidence>
<dbReference type="PANTHER" id="PTHR32332:SF20">
    <property type="entry name" value="2-NITROPROPANE DIOXYGENASE-LIKE PROTEIN"/>
    <property type="match status" value="1"/>
</dbReference>
<protein>
    <submittedName>
        <fullName evidence="2">2-nitropropane dioxygenase</fullName>
    </submittedName>
</protein>
<dbReference type="Gene3D" id="3.20.20.70">
    <property type="entry name" value="Aldolase class I"/>
    <property type="match status" value="1"/>
</dbReference>
<dbReference type="RefSeq" id="WP_155839970.1">
    <property type="nucleotide sequence ID" value="NZ_ARYJ01000007.1"/>
</dbReference>
<dbReference type="InterPro" id="IPR014179">
    <property type="entry name" value="PfaD-like_TIM-barrel"/>
</dbReference>
<keyword evidence="3" id="KW-1185">Reference proteome</keyword>
<keyword evidence="2" id="KW-0223">Dioxygenase</keyword>
<evidence type="ECO:0000313" key="2">
    <source>
        <dbReference type="EMBL" id="KCZ87727.1"/>
    </source>
</evidence>
<reference evidence="2 3" key="1">
    <citation type="journal article" date="2014" name="Antonie Van Leeuwenhoek">
        <title>Hyphomonas beringensis sp. nov. and Hyphomonas chukchiensis sp. nov., isolated from surface seawater of the Bering Sea and Chukchi Sea.</title>
        <authorList>
            <person name="Li C."/>
            <person name="Lai Q."/>
            <person name="Li G."/>
            <person name="Dong C."/>
            <person name="Wang J."/>
            <person name="Liao Y."/>
            <person name="Shao Z."/>
        </authorList>
    </citation>
    <scope>NUCLEOTIDE SEQUENCE [LARGE SCALE GENOMIC DNA]</scope>
    <source>
        <strain evidence="2 3">VP2</strain>
    </source>
</reference>
<name>A0A059FAU8_9PROT</name>
<dbReference type="SUPFAM" id="SSF51412">
    <property type="entry name" value="Inosine monophosphate dehydrogenase (IMPDH)"/>
    <property type="match status" value="1"/>
</dbReference>
<accession>A0A059FAU8</accession>
<dbReference type="AlphaFoldDB" id="A0A059FAU8"/>
<sequence>MNVCTTIIENPRLPVSLVLSENEVKIGVAKQSAAPESTVLPPIYPEWLGDRAFSTTHGIRFNYVVGEMARGITTPRMVVEAVRAGCVGFYGSAGLPVEEIERGIREIKAGLSEHQISWGANLIHTPQQPGYEASVVDLFLREGVRRVSASAYMRLSPEIVRYTALGLERDAQGKIRRVNHVFAKVSRAEVAEQFLSPAPEKILSDLVSSGAITKAQAELAAMVPVAAEITAEADSGGHTDRRSAAPLFSSICAARDRVAAKTGIDPETVRIGLAGGIATPQAVAAAFAMGAAYVLTGSINQAAVESGLSLAGRQMLAKAGPADVAMAPAADMFEQGIEVQVLKRGTLFAMRGKKFHQLYRSGAAFESLDAKEQAWVEDVLGEPFDKAWTETREYIRRVNPKEADKADKDGNKRLALVARRYLFSGAQLAREGDPKRVTDYQIWCGPAQGAFNEWVAGTFLEDIANRTVQQIAWNLMEGATRITRASQLRALGVAVPPTAFNYVPQKFAETEPA</sequence>
<dbReference type="PATRIC" id="fig|1280952.3.peg.2407"/>
<proteinExistence type="predicted"/>
<dbReference type="PANTHER" id="PTHR32332">
    <property type="entry name" value="2-NITROPROPANE DIOXYGENASE"/>
    <property type="match status" value="1"/>
</dbReference>
<dbReference type="STRING" id="1280952.HJA_12024"/>